<evidence type="ECO:0000313" key="1">
    <source>
        <dbReference type="EMBL" id="VFQ94144.1"/>
    </source>
</evidence>
<dbReference type="AlphaFoldDB" id="A0A484N2A4"/>
<proteinExistence type="predicted"/>
<sequence>MSNIPFISFLFYNPSPALPSPPLPWSLPGLAPTTAINPGSIVAVSSAKIDPAPTTTVVVASTTIDPAPTTNRPSAPT</sequence>
<name>A0A484N2A4_9ASTE</name>
<dbReference type="EMBL" id="OOIL02005153">
    <property type="protein sequence ID" value="VFQ94144.1"/>
    <property type="molecule type" value="Genomic_DNA"/>
</dbReference>
<protein>
    <submittedName>
        <fullName evidence="1">Uncharacterized protein</fullName>
    </submittedName>
</protein>
<reference evidence="1 2" key="1">
    <citation type="submission" date="2018-04" db="EMBL/GenBank/DDBJ databases">
        <authorList>
            <person name="Vogel A."/>
        </authorList>
    </citation>
    <scope>NUCLEOTIDE SEQUENCE [LARGE SCALE GENOMIC DNA]</scope>
</reference>
<organism evidence="1 2">
    <name type="scientific">Cuscuta campestris</name>
    <dbReference type="NCBI Taxonomy" id="132261"/>
    <lineage>
        <taxon>Eukaryota</taxon>
        <taxon>Viridiplantae</taxon>
        <taxon>Streptophyta</taxon>
        <taxon>Embryophyta</taxon>
        <taxon>Tracheophyta</taxon>
        <taxon>Spermatophyta</taxon>
        <taxon>Magnoliopsida</taxon>
        <taxon>eudicotyledons</taxon>
        <taxon>Gunneridae</taxon>
        <taxon>Pentapetalae</taxon>
        <taxon>asterids</taxon>
        <taxon>lamiids</taxon>
        <taxon>Solanales</taxon>
        <taxon>Convolvulaceae</taxon>
        <taxon>Cuscuteae</taxon>
        <taxon>Cuscuta</taxon>
        <taxon>Cuscuta subgen. Grammica</taxon>
        <taxon>Cuscuta sect. Cleistogrammica</taxon>
    </lineage>
</organism>
<accession>A0A484N2A4</accession>
<gene>
    <name evidence="1" type="ORF">CCAM_LOCUS35920</name>
</gene>
<keyword evidence="2" id="KW-1185">Reference proteome</keyword>
<dbReference type="Proteomes" id="UP000595140">
    <property type="component" value="Unassembled WGS sequence"/>
</dbReference>
<evidence type="ECO:0000313" key="2">
    <source>
        <dbReference type="Proteomes" id="UP000595140"/>
    </source>
</evidence>